<evidence type="ECO:0000256" key="2">
    <source>
        <dbReference type="SAM" id="Phobius"/>
    </source>
</evidence>
<keyword evidence="4" id="KW-1185">Reference proteome</keyword>
<feature type="compositionally biased region" description="Low complexity" evidence="1">
    <location>
        <begin position="259"/>
        <end position="280"/>
    </location>
</feature>
<keyword evidence="2" id="KW-0472">Membrane</keyword>
<feature type="region of interest" description="Disordered" evidence="1">
    <location>
        <begin position="147"/>
        <end position="171"/>
    </location>
</feature>
<organism evidence="3 4">
    <name type="scientific">Micractinium conductrix</name>
    <dbReference type="NCBI Taxonomy" id="554055"/>
    <lineage>
        <taxon>Eukaryota</taxon>
        <taxon>Viridiplantae</taxon>
        <taxon>Chlorophyta</taxon>
        <taxon>core chlorophytes</taxon>
        <taxon>Trebouxiophyceae</taxon>
        <taxon>Chlorellales</taxon>
        <taxon>Chlorellaceae</taxon>
        <taxon>Chlorella clade</taxon>
        <taxon>Micractinium</taxon>
    </lineage>
</organism>
<comment type="caution">
    <text evidence="3">The sequence shown here is derived from an EMBL/GenBank/DDBJ whole genome shotgun (WGS) entry which is preliminary data.</text>
</comment>
<reference evidence="3 4" key="1">
    <citation type="journal article" date="2018" name="Plant J.">
        <title>Genome sequences of Chlorella sorokiniana UTEX 1602 and Micractinium conductrix SAG 241.80: implications to maltose excretion by a green alga.</title>
        <authorList>
            <person name="Arriola M.B."/>
            <person name="Velmurugan N."/>
            <person name="Zhang Y."/>
            <person name="Plunkett M.H."/>
            <person name="Hondzo H."/>
            <person name="Barney B.M."/>
        </authorList>
    </citation>
    <scope>NUCLEOTIDE SEQUENCE [LARGE SCALE GENOMIC DNA]</scope>
    <source>
        <strain evidence="3 4">SAG 241.80</strain>
    </source>
</reference>
<name>A0A2P6V3M0_9CHLO</name>
<keyword evidence="2" id="KW-1133">Transmembrane helix</keyword>
<feature type="compositionally biased region" description="Basic and acidic residues" evidence="1">
    <location>
        <begin position="147"/>
        <end position="158"/>
    </location>
</feature>
<sequence length="469" mass="47548">MQGGAVLAQAAGRAGRRLLADGCTPLGGVGVGGSIALLLLIGFVLGGGAASLFFWWHQRRAMRIELEYRDRFGETVRTGVPDVAALVKAAHAHNISRADCAALTAGADVAPALGKGAPTDGPLALGAASSFKTRDADALRGEMSLKEQRAPNSGDHHHTNPLAYGTSLARSSSGNPFASSAMLPGFNVRRNMACSLNTTLPSACSSHSSPDRPQASGLIGTSVHMPAADPASPRITKPQPAAQPAPAASPFNWPSLTGQQAAAASEQQQQAAQQAAQQAPAHIRSDTVVVVPADGAPVAAVPLPAAPAVQRGRSSDYLAALDSAATNPFETPALRQQQEEEGGLAGAFGGAAGAAGAAAPSTAAAVGGAAAPAAAAAAKAAEKQELLQQVQGEEYGDEELDPEWTTLLGDLDARLQASGRRALSARERAVAIRSLIVATASQSVDAALNKAQHDVESFRRVQAARSAAA</sequence>
<keyword evidence="2" id="KW-0812">Transmembrane</keyword>
<dbReference type="OrthoDB" id="544155at2759"/>
<proteinExistence type="predicted"/>
<feature type="region of interest" description="Disordered" evidence="1">
    <location>
        <begin position="201"/>
        <end position="280"/>
    </location>
</feature>
<gene>
    <name evidence="3" type="ORF">C2E20_7735</name>
</gene>
<evidence type="ECO:0000313" key="3">
    <source>
        <dbReference type="EMBL" id="PSC68678.1"/>
    </source>
</evidence>
<accession>A0A2P6V3M0</accession>
<dbReference type="EMBL" id="LHPF02000034">
    <property type="protein sequence ID" value="PSC68678.1"/>
    <property type="molecule type" value="Genomic_DNA"/>
</dbReference>
<dbReference type="AlphaFoldDB" id="A0A2P6V3M0"/>
<feature type="compositionally biased region" description="Low complexity" evidence="1">
    <location>
        <begin position="238"/>
        <end position="250"/>
    </location>
</feature>
<protein>
    <submittedName>
        <fullName evidence="3">Uncharacterized protein</fullName>
    </submittedName>
</protein>
<feature type="transmembrane region" description="Helical" evidence="2">
    <location>
        <begin position="35"/>
        <end position="56"/>
    </location>
</feature>
<evidence type="ECO:0000256" key="1">
    <source>
        <dbReference type="SAM" id="MobiDB-lite"/>
    </source>
</evidence>
<dbReference type="Proteomes" id="UP000239649">
    <property type="component" value="Unassembled WGS sequence"/>
</dbReference>
<evidence type="ECO:0000313" key="4">
    <source>
        <dbReference type="Proteomes" id="UP000239649"/>
    </source>
</evidence>